<dbReference type="Proteomes" id="UP000626109">
    <property type="component" value="Unassembled WGS sequence"/>
</dbReference>
<dbReference type="InterPro" id="IPR027417">
    <property type="entry name" value="P-loop_NTPase"/>
</dbReference>
<feature type="region of interest" description="Disordered" evidence="3">
    <location>
        <begin position="248"/>
        <end position="300"/>
    </location>
</feature>
<organism evidence="5 6">
    <name type="scientific">Polarella glacialis</name>
    <name type="common">Dinoflagellate</name>
    <dbReference type="NCBI Taxonomy" id="89957"/>
    <lineage>
        <taxon>Eukaryota</taxon>
        <taxon>Sar</taxon>
        <taxon>Alveolata</taxon>
        <taxon>Dinophyceae</taxon>
        <taxon>Suessiales</taxon>
        <taxon>Suessiaceae</taxon>
        <taxon>Polarella</taxon>
    </lineage>
</organism>
<evidence type="ECO:0000259" key="4">
    <source>
        <dbReference type="SMART" id="SM00490"/>
    </source>
</evidence>
<protein>
    <recommendedName>
        <fullName evidence="4">Helicase C-terminal domain-containing protein</fullName>
    </recommendedName>
</protein>
<dbReference type="GO" id="GO:0005737">
    <property type="term" value="C:cytoplasm"/>
    <property type="evidence" value="ECO:0007669"/>
    <property type="project" value="TreeGrafter"/>
</dbReference>
<sequence length="471" mass="52229">MSATVRQPALLRDRLASATRNEGFRLISVLERTVDLRTLRWDLERGKLLPLHPLLIHQGCKVPQLTPAEALQLWEVLVQVEPSVAEQHSLPHFIADARGCGPSNSAVEEQRALARDEFCTWQRQLVACVEGLSTASSAELLSRLERLARTAQPGLMSAGPGTWSLSSLELLQLLKELKASDLIPCICFHRSEDHLEQLLLAISERLEENEQLKLQESREERRWTRDQRKAAWQARLAHLKDLLAQAEENARARRTQQAQRKRSDKDEEGPAAQASASTEAPPPLREAKGGPSSLRVDGEPEVRARRAAVEAMGSEPPEEQQEESDFHFVAERPRHVYGVEIDMLLKYAEAGLKELGSKGKGMRWTQIHVAALRRGIAMHLVEEGCDGLNFAVQLLFRIGHVRVILAGEALGCGVNLPCRACVILDPEIQGAMLTQMAGRAGRRGLDLMGATVFVHDLATLRGMHTNVKGDA</sequence>
<dbReference type="GO" id="GO:0016787">
    <property type="term" value="F:hydrolase activity"/>
    <property type="evidence" value="ECO:0007669"/>
    <property type="project" value="UniProtKB-KW"/>
</dbReference>
<dbReference type="PANTHER" id="PTHR44533:SF4">
    <property type="entry name" value="DEAD_H RNA HELICASE, PUTATIVE-RELATED"/>
    <property type="match status" value="1"/>
</dbReference>
<feature type="domain" description="Helicase C-terminal" evidence="4">
    <location>
        <begin position="374"/>
        <end position="444"/>
    </location>
</feature>
<dbReference type="InterPro" id="IPR001650">
    <property type="entry name" value="Helicase_C-like"/>
</dbReference>
<dbReference type="EMBL" id="CAJNNW010029054">
    <property type="protein sequence ID" value="CAE8698855.1"/>
    <property type="molecule type" value="Genomic_DNA"/>
</dbReference>
<keyword evidence="2" id="KW-0067">ATP-binding</keyword>
<evidence type="ECO:0000313" key="6">
    <source>
        <dbReference type="Proteomes" id="UP000626109"/>
    </source>
</evidence>
<proteinExistence type="predicted"/>
<evidence type="ECO:0000256" key="1">
    <source>
        <dbReference type="ARBA" id="ARBA00022801"/>
    </source>
</evidence>
<evidence type="ECO:0000256" key="3">
    <source>
        <dbReference type="SAM" id="MobiDB-lite"/>
    </source>
</evidence>
<comment type="caution">
    <text evidence="5">The sequence shown here is derived from an EMBL/GenBank/DDBJ whole genome shotgun (WGS) entry which is preliminary data.</text>
</comment>
<accession>A0A813KH36</accession>
<dbReference type="SUPFAM" id="SSF52540">
    <property type="entry name" value="P-loop containing nucleoside triphosphate hydrolases"/>
    <property type="match status" value="1"/>
</dbReference>
<dbReference type="PANTHER" id="PTHR44533">
    <property type="entry name" value="DEAD/H RNA HELICASE, PUTATIVE-RELATED"/>
    <property type="match status" value="1"/>
</dbReference>
<dbReference type="SMART" id="SM00490">
    <property type="entry name" value="HELICc"/>
    <property type="match status" value="1"/>
</dbReference>
<evidence type="ECO:0000313" key="5">
    <source>
        <dbReference type="EMBL" id="CAE8698855.1"/>
    </source>
</evidence>
<dbReference type="GO" id="GO:0004386">
    <property type="term" value="F:helicase activity"/>
    <property type="evidence" value="ECO:0007669"/>
    <property type="project" value="UniProtKB-KW"/>
</dbReference>
<reference evidence="5" key="1">
    <citation type="submission" date="2021-02" db="EMBL/GenBank/DDBJ databases">
        <authorList>
            <person name="Dougan E. K."/>
            <person name="Rhodes N."/>
            <person name="Thang M."/>
            <person name="Chan C."/>
        </authorList>
    </citation>
    <scope>NUCLEOTIDE SEQUENCE</scope>
</reference>
<keyword evidence="2" id="KW-0347">Helicase</keyword>
<dbReference type="AlphaFoldDB" id="A0A813KH36"/>
<keyword evidence="2" id="KW-0547">Nucleotide-binding</keyword>
<keyword evidence="1" id="KW-0378">Hydrolase</keyword>
<dbReference type="Gene3D" id="3.40.50.300">
    <property type="entry name" value="P-loop containing nucleotide triphosphate hydrolases"/>
    <property type="match status" value="1"/>
</dbReference>
<dbReference type="InterPro" id="IPR052431">
    <property type="entry name" value="SKI2_subfamily_helicases"/>
</dbReference>
<name>A0A813KH36_POLGL</name>
<evidence type="ECO:0000256" key="2">
    <source>
        <dbReference type="ARBA" id="ARBA00022806"/>
    </source>
</evidence>
<gene>
    <name evidence="5" type="ORF">PGLA2088_LOCUS30910</name>
</gene>